<evidence type="ECO:0000313" key="2">
    <source>
        <dbReference type="EMBL" id="GBP71037.1"/>
    </source>
</evidence>
<proteinExistence type="predicted"/>
<sequence>MPDVAHKMYTSKRSGRATSCAECSSEKSARLRVTNRTSRCRTTTSRRVDGEGPGATSVAGGSREVFGVGITHPGYYPPLFSVGTTPMTKANASTESRVNICLIKNSSRYKDNIGRVPARAALSDREVAEQHRRT</sequence>
<organism evidence="2 3">
    <name type="scientific">Eumeta variegata</name>
    <name type="common">Bagworm moth</name>
    <name type="synonym">Eumeta japonica</name>
    <dbReference type="NCBI Taxonomy" id="151549"/>
    <lineage>
        <taxon>Eukaryota</taxon>
        <taxon>Metazoa</taxon>
        <taxon>Ecdysozoa</taxon>
        <taxon>Arthropoda</taxon>
        <taxon>Hexapoda</taxon>
        <taxon>Insecta</taxon>
        <taxon>Pterygota</taxon>
        <taxon>Neoptera</taxon>
        <taxon>Endopterygota</taxon>
        <taxon>Lepidoptera</taxon>
        <taxon>Glossata</taxon>
        <taxon>Ditrysia</taxon>
        <taxon>Tineoidea</taxon>
        <taxon>Psychidae</taxon>
        <taxon>Oiketicinae</taxon>
        <taxon>Eumeta</taxon>
    </lineage>
</organism>
<feature type="region of interest" description="Disordered" evidence="1">
    <location>
        <begin position="34"/>
        <end position="60"/>
    </location>
</feature>
<feature type="compositionally biased region" description="Low complexity" evidence="1">
    <location>
        <begin position="34"/>
        <end position="45"/>
    </location>
</feature>
<gene>
    <name evidence="2" type="ORF">EVAR_37876_1</name>
</gene>
<evidence type="ECO:0000313" key="3">
    <source>
        <dbReference type="Proteomes" id="UP000299102"/>
    </source>
</evidence>
<reference evidence="2 3" key="1">
    <citation type="journal article" date="2019" name="Commun. Biol.">
        <title>The bagworm genome reveals a unique fibroin gene that provides high tensile strength.</title>
        <authorList>
            <person name="Kono N."/>
            <person name="Nakamura H."/>
            <person name="Ohtoshi R."/>
            <person name="Tomita M."/>
            <person name="Numata K."/>
            <person name="Arakawa K."/>
        </authorList>
    </citation>
    <scope>NUCLEOTIDE SEQUENCE [LARGE SCALE GENOMIC DNA]</scope>
</reference>
<keyword evidence="3" id="KW-1185">Reference proteome</keyword>
<dbReference type="Proteomes" id="UP000299102">
    <property type="component" value="Unassembled WGS sequence"/>
</dbReference>
<comment type="caution">
    <text evidence="2">The sequence shown here is derived from an EMBL/GenBank/DDBJ whole genome shotgun (WGS) entry which is preliminary data.</text>
</comment>
<name>A0A4C1Y940_EUMVA</name>
<evidence type="ECO:0000256" key="1">
    <source>
        <dbReference type="SAM" id="MobiDB-lite"/>
    </source>
</evidence>
<protein>
    <submittedName>
        <fullName evidence="2">Uncharacterized protein</fullName>
    </submittedName>
</protein>
<dbReference type="EMBL" id="BGZK01001095">
    <property type="protein sequence ID" value="GBP71037.1"/>
    <property type="molecule type" value="Genomic_DNA"/>
</dbReference>
<dbReference type="AlphaFoldDB" id="A0A4C1Y940"/>
<accession>A0A4C1Y940</accession>